<evidence type="ECO:0000313" key="2">
    <source>
        <dbReference type="Proteomes" id="UP001331561"/>
    </source>
</evidence>
<accession>A0ABU6K8U7</accession>
<protein>
    <recommendedName>
        <fullName evidence="3">DUF2383 domain-containing protein</fullName>
    </recommendedName>
</protein>
<organism evidence="1 2">
    <name type="scientific">Uliginosibacterium silvisoli</name>
    <dbReference type="NCBI Taxonomy" id="3114758"/>
    <lineage>
        <taxon>Bacteria</taxon>
        <taxon>Pseudomonadati</taxon>
        <taxon>Pseudomonadota</taxon>
        <taxon>Betaproteobacteria</taxon>
        <taxon>Rhodocyclales</taxon>
        <taxon>Zoogloeaceae</taxon>
        <taxon>Uliginosibacterium</taxon>
    </lineage>
</organism>
<keyword evidence="2" id="KW-1185">Reference proteome</keyword>
<sequence length="107" mass="12298">MQMAEIKKLVTNVEHTIHRTAMVCEQDHSAPQELKQVLGQLDQQSNQGKQIIRDTHDEQKVREYIEELESLGDDAKRACESGKVSPELRSAVMQTHDELSDLKHRLH</sequence>
<evidence type="ECO:0008006" key="3">
    <source>
        <dbReference type="Google" id="ProtNLM"/>
    </source>
</evidence>
<dbReference type="Proteomes" id="UP001331561">
    <property type="component" value="Unassembled WGS sequence"/>
</dbReference>
<evidence type="ECO:0000313" key="1">
    <source>
        <dbReference type="EMBL" id="MEC5388238.1"/>
    </source>
</evidence>
<gene>
    <name evidence="1" type="ORF">VVD49_21065</name>
</gene>
<dbReference type="RefSeq" id="WP_327601211.1">
    <property type="nucleotide sequence ID" value="NZ_JAYXHS010000005.1"/>
</dbReference>
<comment type="caution">
    <text evidence="1">The sequence shown here is derived from an EMBL/GenBank/DDBJ whole genome shotgun (WGS) entry which is preliminary data.</text>
</comment>
<name>A0ABU6K8U7_9RHOO</name>
<dbReference type="EMBL" id="JAYXHS010000005">
    <property type="protein sequence ID" value="MEC5388238.1"/>
    <property type="molecule type" value="Genomic_DNA"/>
</dbReference>
<proteinExistence type="predicted"/>
<reference evidence="1 2" key="1">
    <citation type="submission" date="2024-01" db="EMBL/GenBank/DDBJ databases">
        <title>Uliginosibacterium soil sp. nov.</title>
        <authorList>
            <person name="Lv Y."/>
        </authorList>
    </citation>
    <scope>NUCLEOTIDE SEQUENCE [LARGE SCALE GENOMIC DNA]</scope>
    <source>
        <strain evidence="1 2">H3</strain>
    </source>
</reference>